<proteinExistence type="predicted"/>
<reference evidence="1 2" key="1">
    <citation type="submission" date="2019-07" db="EMBL/GenBank/DDBJ databases">
        <authorList>
            <person name="Kim J."/>
        </authorList>
    </citation>
    <scope>NUCLEOTIDE SEQUENCE [LARGE SCALE GENOMIC DNA]</scope>
    <source>
        <strain evidence="1 2">JC52</strain>
    </source>
</reference>
<gene>
    <name evidence="1" type="ORF">FPZ49_19290</name>
</gene>
<dbReference type="AlphaFoldDB" id="A0A559K8C2"/>
<accession>A0A559K8C2</accession>
<dbReference type="RefSeq" id="WP_144849913.1">
    <property type="nucleotide sequence ID" value="NZ_VNJI01000024.1"/>
</dbReference>
<sequence length="65" mass="7402">MAKPLRTDADLFAAALFQMQVSVIQRTADDIYVEEDKGIIEKITPISVKLNGTYFVRSESEFYVK</sequence>
<dbReference type="Proteomes" id="UP000317036">
    <property type="component" value="Unassembled WGS sequence"/>
</dbReference>
<protein>
    <submittedName>
        <fullName evidence="1">Uncharacterized protein</fullName>
    </submittedName>
</protein>
<comment type="caution">
    <text evidence="1">The sequence shown here is derived from an EMBL/GenBank/DDBJ whole genome shotgun (WGS) entry which is preliminary data.</text>
</comment>
<name>A0A559K8C2_9BACL</name>
<organism evidence="1 2">
    <name type="scientific">Paenibacillus cremeus</name>
    <dbReference type="NCBI Taxonomy" id="2163881"/>
    <lineage>
        <taxon>Bacteria</taxon>
        <taxon>Bacillati</taxon>
        <taxon>Bacillota</taxon>
        <taxon>Bacilli</taxon>
        <taxon>Bacillales</taxon>
        <taxon>Paenibacillaceae</taxon>
        <taxon>Paenibacillus</taxon>
    </lineage>
</organism>
<evidence type="ECO:0000313" key="2">
    <source>
        <dbReference type="Proteomes" id="UP000317036"/>
    </source>
</evidence>
<dbReference type="EMBL" id="VNJI01000024">
    <property type="protein sequence ID" value="TVY08386.1"/>
    <property type="molecule type" value="Genomic_DNA"/>
</dbReference>
<evidence type="ECO:0000313" key="1">
    <source>
        <dbReference type="EMBL" id="TVY08386.1"/>
    </source>
</evidence>
<keyword evidence="2" id="KW-1185">Reference proteome</keyword>
<dbReference type="OrthoDB" id="2628934at2"/>